<sequence length="37" mass="4454">MYRFSSHFLILSRLLALICVMFYFPTRSLIFLPLDKT</sequence>
<accession>A0ABN3ZVM8</accession>
<organism evidence="2 3">
    <name type="scientific">Geobacillus thermoleovorans CCB_US3_UF5</name>
    <dbReference type="NCBI Taxonomy" id="1111068"/>
    <lineage>
        <taxon>Bacteria</taxon>
        <taxon>Bacillati</taxon>
        <taxon>Bacillota</taxon>
        <taxon>Bacilli</taxon>
        <taxon>Bacillales</taxon>
        <taxon>Anoxybacillaceae</taxon>
        <taxon>Geobacillus</taxon>
        <taxon>Geobacillus thermoleovorans group</taxon>
    </lineage>
</organism>
<dbReference type="EMBL" id="CP003125">
    <property type="protein sequence ID" value="AEV19335.1"/>
    <property type="molecule type" value="Genomic_DNA"/>
</dbReference>
<evidence type="ECO:0000313" key="3">
    <source>
        <dbReference type="Proteomes" id="UP000005636"/>
    </source>
</evidence>
<keyword evidence="1" id="KW-0812">Transmembrane</keyword>
<keyword evidence="3" id="KW-1185">Reference proteome</keyword>
<keyword evidence="1" id="KW-1133">Transmembrane helix</keyword>
<name>A0ABN3ZVM8_GEOTH</name>
<protein>
    <submittedName>
        <fullName evidence="2">Uncharacterized protein</fullName>
    </submittedName>
</protein>
<reference evidence="2 3" key="1">
    <citation type="submission" date="2011-11" db="EMBL/GenBank/DDBJ databases">
        <title>Complete genome sequence of thermophilic Geobacillus thermoleovorans CCB_US3_UF5.</title>
        <authorList>
            <person name="Muhd Sakaff M.K.L."/>
            <person name="Abdul Rahman A.Y."/>
            <person name="Saito J.A."/>
            <person name="Hou S."/>
            <person name="Alam M."/>
        </authorList>
    </citation>
    <scope>NUCLEOTIDE SEQUENCE [LARGE SCALE GENOMIC DNA]</scope>
    <source>
        <strain evidence="2 3">CCB_US3_UF5</strain>
    </source>
</reference>
<keyword evidence="1" id="KW-0472">Membrane</keyword>
<gene>
    <name evidence="2" type="ORF">GTCCBUS3UF5_20270</name>
</gene>
<evidence type="ECO:0000313" key="2">
    <source>
        <dbReference type="EMBL" id="AEV19335.1"/>
    </source>
</evidence>
<evidence type="ECO:0000256" key="1">
    <source>
        <dbReference type="SAM" id="Phobius"/>
    </source>
</evidence>
<feature type="transmembrane region" description="Helical" evidence="1">
    <location>
        <begin position="6"/>
        <end position="24"/>
    </location>
</feature>
<proteinExistence type="predicted"/>
<dbReference type="Proteomes" id="UP000005636">
    <property type="component" value="Chromosome"/>
</dbReference>